<comment type="similarity">
    <text evidence="2">Belongs to the TSR2 family.</text>
</comment>
<proteinExistence type="inferred from homology"/>
<comment type="caution">
    <text evidence="6">The sequence shown here is derived from an EMBL/GenBank/DDBJ whole genome shotgun (WGS) entry which is preliminary data.</text>
</comment>
<accession>A0ABD2NAX5</accession>
<keyword evidence="7" id="KW-1185">Reference proteome</keyword>
<organism evidence="6 7">
    <name type="scientific">Cryptolaemus montrouzieri</name>
    <dbReference type="NCBI Taxonomy" id="559131"/>
    <lineage>
        <taxon>Eukaryota</taxon>
        <taxon>Metazoa</taxon>
        <taxon>Ecdysozoa</taxon>
        <taxon>Arthropoda</taxon>
        <taxon>Hexapoda</taxon>
        <taxon>Insecta</taxon>
        <taxon>Pterygota</taxon>
        <taxon>Neoptera</taxon>
        <taxon>Endopterygota</taxon>
        <taxon>Coleoptera</taxon>
        <taxon>Polyphaga</taxon>
        <taxon>Cucujiformia</taxon>
        <taxon>Coccinelloidea</taxon>
        <taxon>Coccinellidae</taxon>
        <taxon>Scymninae</taxon>
        <taxon>Scymnini</taxon>
        <taxon>Cryptolaemus</taxon>
    </lineage>
</organism>
<feature type="region of interest" description="Disordered" evidence="5">
    <location>
        <begin position="127"/>
        <end position="158"/>
    </location>
</feature>
<reference evidence="6 7" key="1">
    <citation type="journal article" date="2021" name="BMC Biol.">
        <title>Horizontally acquired antibacterial genes associated with adaptive radiation of ladybird beetles.</title>
        <authorList>
            <person name="Li H.S."/>
            <person name="Tang X.F."/>
            <person name="Huang Y.H."/>
            <person name="Xu Z.Y."/>
            <person name="Chen M.L."/>
            <person name="Du X.Y."/>
            <person name="Qiu B.Y."/>
            <person name="Chen P.T."/>
            <person name="Zhang W."/>
            <person name="Slipinski A."/>
            <person name="Escalona H.E."/>
            <person name="Waterhouse R.M."/>
            <person name="Zwick A."/>
            <person name="Pang H."/>
        </authorList>
    </citation>
    <scope>NUCLEOTIDE SEQUENCE [LARGE SCALE GENOMIC DNA]</scope>
    <source>
        <strain evidence="6">SYSU2018</strain>
    </source>
</reference>
<dbReference type="GO" id="GO:0006364">
    <property type="term" value="P:rRNA processing"/>
    <property type="evidence" value="ECO:0007669"/>
    <property type="project" value="UniProtKB-KW"/>
</dbReference>
<evidence type="ECO:0000256" key="5">
    <source>
        <dbReference type="SAM" id="MobiDB-lite"/>
    </source>
</evidence>
<dbReference type="PANTHER" id="PTHR21250">
    <property type="entry name" value="PRE-RRNA-PROCESSING PROTEIN TSR2 HOMOLOG"/>
    <property type="match status" value="1"/>
</dbReference>
<dbReference type="Pfam" id="PF10273">
    <property type="entry name" value="WGG"/>
    <property type="match status" value="1"/>
</dbReference>
<dbReference type="AlphaFoldDB" id="A0ABD2NAX5"/>
<dbReference type="EMBL" id="JABFTP020000083">
    <property type="protein sequence ID" value="KAL3275768.1"/>
    <property type="molecule type" value="Genomic_DNA"/>
</dbReference>
<keyword evidence="4" id="KW-0698">rRNA processing</keyword>
<protein>
    <recommendedName>
        <fullName evidence="3">Pre-rRNA-processing protein TSR2 homolog</fullName>
    </recommendedName>
</protein>
<evidence type="ECO:0000256" key="2">
    <source>
        <dbReference type="ARBA" id="ARBA00006524"/>
    </source>
</evidence>
<comment type="function">
    <text evidence="1">May be involved in 20S pre-rRNA processing.</text>
</comment>
<evidence type="ECO:0000256" key="3">
    <source>
        <dbReference type="ARBA" id="ARBA00017551"/>
    </source>
</evidence>
<dbReference type="InterPro" id="IPR019398">
    <property type="entry name" value="Pre-rRNA_process_TSR2"/>
</dbReference>
<dbReference type="Proteomes" id="UP001516400">
    <property type="component" value="Unassembled WGS sequence"/>
</dbReference>
<evidence type="ECO:0000256" key="1">
    <source>
        <dbReference type="ARBA" id="ARBA00002210"/>
    </source>
</evidence>
<gene>
    <name evidence="6" type="ORF">HHI36_020513</name>
</gene>
<evidence type="ECO:0000313" key="7">
    <source>
        <dbReference type="Proteomes" id="UP001516400"/>
    </source>
</evidence>
<sequence>MEEIFTKIVDQIFNNWTALRLAVEHSLGGPNSMQLARDSKNYMVQYCLYESNVEEEDIQDALDDIMDEEFQTICEDNSTKEIAVILFKFLKLLKENNLEQCEVEFNNLPKANAEWLTMSKCTQVEVPVEHSDDSEGTSQETPMEEDSEWTTVKTRRKR</sequence>
<name>A0ABD2NAX5_9CUCU</name>
<evidence type="ECO:0000256" key="4">
    <source>
        <dbReference type="ARBA" id="ARBA00022552"/>
    </source>
</evidence>
<evidence type="ECO:0000313" key="6">
    <source>
        <dbReference type="EMBL" id="KAL3275768.1"/>
    </source>
</evidence>